<gene>
    <name evidence="7" type="ORF">LN736_09020</name>
</gene>
<dbReference type="Proteomes" id="UP001165422">
    <property type="component" value="Unassembled WGS sequence"/>
</dbReference>
<dbReference type="InterPro" id="IPR036291">
    <property type="entry name" value="NAD(P)-bd_dom_sf"/>
</dbReference>
<reference evidence="7" key="1">
    <citation type="submission" date="2021-11" db="EMBL/GenBank/DDBJ databases">
        <authorList>
            <person name="Qingchun L."/>
            <person name="Dong Z."/>
            <person name="Zongwei Q."/>
            <person name="Jia Z."/>
            <person name="Duotao L."/>
        </authorList>
    </citation>
    <scope>NUCLEOTIDE SEQUENCE</scope>
    <source>
        <strain evidence="7">WLY-B-L2</strain>
    </source>
</reference>
<dbReference type="InterPro" id="IPR029753">
    <property type="entry name" value="D-isomer_DH_CS"/>
</dbReference>
<dbReference type="InterPro" id="IPR006139">
    <property type="entry name" value="D-isomer_2_OHA_DH_cat_dom"/>
</dbReference>
<dbReference type="PANTHER" id="PTHR43761:SF1">
    <property type="entry name" value="D-ISOMER SPECIFIC 2-HYDROXYACID DEHYDROGENASE CATALYTIC DOMAIN-CONTAINING PROTEIN-RELATED"/>
    <property type="match status" value="1"/>
</dbReference>
<dbReference type="InterPro" id="IPR050418">
    <property type="entry name" value="D-iso_2-hydroxyacid_DH_PdxB"/>
</dbReference>
<name>A0ABS8N7D3_9CLOT</name>
<dbReference type="SUPFAM" id="SSF51735">
    <property type="entry name" value="NAD(P)-binding Rossmann-fold domains"/>
    <property type="match status" value="1"/>
</dbReference>
<sequence>MKIVVLDGYVLNPGDLTWEPLKRFGDLTVYDRTVYDGSRDDLIIERIGDAEIVFTNKTPLSENVFKNCPKLKFLGILATGYNVVDVDAARKLGITVTNIPNYSTQSVAQMAVALLLELTNHVWIHNEAIKNGEWNRIGEWCFWKKPLIELDNKTAGIIGYGRIGRATSKIVQSMGMKVIAYNRHQNKNLENDNMKYGTLEDVFGKSDVIFLHCPLTDDTRGIINRQSISKMKDGVIIINNARGPLIVDEDLADGLNSGKIRGAALDVMSQEPVRKDSPLLKEENCIITPHISWAARETRQRLMNIAADNLRQFLEGTPVNVVNN</sequence>
<evidence type="ECO:0000313" key="8">
    <source>
        <dbReference type="Proteomes" id="UP001165422"/>
    </source>
</evidence>
<protein>
    <submittedName>
        <fullName evidence="7">D-2-hydroxyacid dehydrogenase</fullName>
    </submittedName>
</protein>
<evidence type="ECO:0000256" key="2">
    <source>
        <dbReference type="ARBA" id="ARBA00023002"/>
    </source>
</evidence>
<dbReference type="CDD" id="cd12162">
    <property type="entry name" value="2-Hacid_dh_4"/>
    <property type="match status" value="1"/>
</dbReference>
<keyword evidence="2 4" id="KW-0560">Oxidoreductase</keyword>
<dbReference type="RefSeq" id="WP_150358562.1">
    <property type="nucleotide sequence ID" value="NZ_JAJJPB010000009.1"/>
</dbReference>
<evidence type="ECO:0000259" key="5">
    <source>
        <dbReference type="Pfam" id="PF00389"/>
    </source>
</evidence>
<accession>A0ABS8N7D3</accession>
<dbReference type="Pfam" id="PF00389">
    <property type="entry name" value="2-Hacid_dh"/>
    <property type="match status" value="1"/>
</dbReference>
<proteinExistence type="inferred from homology"/>
<dbReference type="PROSITE" id="PS00670">
    <property type="entry name" value="D_2_HYDROXYACID_DH_2"/>
    <property type="match status" value="1"/>
</dbReference>
<dbReference type="SUPFAM" id="SSF52283">
    <property type="entry name" value="Formate/glycerate dehydrogenase catalytic domain-like"/>
    <property type="match status" value="1"/>
</dbReference>
<evidence type="ECO:0000256" key="4">
    <source>
        <dbReference type="RuleBase" id="RU003719"/>
    </source>
</evidence>
<dbReference type="Gene3D" id="3.40.50.720">
    <property type="entry name" value="NAD(P)-binding Rossmann-like Domain"/>
    <property type="match status" value="2"/>
</dbReference>
<comment type="similarity">
    <text evidence="1 4">Belongs to the D-isomer specific 2-hydroxyacid dehydrogenase family.</text>
</comment>
<feature type="domain" description="D-isomer specific 2-hydroxyacid dehydrogenase NAD-binding" evidence="6">
    <location>
        <begin position="112"/>
        <end position="292"/>
    </location>
</feature>
<dbReference type="PROSITE" id="PS00671">
    <property type="entry name" value="D_2_HYDROXYACID_DH_3"/>
    <property type="match status" value="1"/>
</dbReference>
<keyword evidence="3" id="KW-0520">NAD</keyword>
<evidence type="ECO:0000256" key="3">
    <source>
        <dbReference type="ARBA" id="ARBA00023027"/>
    </source>
</evidence>
<feature type="domain" description="D-isomer specific 2-hydroxyacid dehydrogenase catalytic" evidence="5">
    <location>
        <begin position="24"/>
        <end position="323"/>
    </location>
</feature>
<dbReference type="InterPro" id="IPR029752">
    <property type="entry name" value="D-isomer_DH_CS1"/>
</dbReference>
<keyword evidence="8" id="KW-1185">Reference proteome</keyword>
<organism evidence="7 8">
    <name type="scientific">Clostridium aromativorans</name>
    <dbReference type="NCBI Taxonomy" id="2836848"/>
    <lineage>
        <taxon>Bacteria</taxon>
        <taxon>Bacillati</taxon>
        <taxon>Bacillota</taxon>
        <taxon>Clostridia</taxon>
        <taxon>Eubacteriales</taxon>
        <taxon>Clostridiaceae</taxon>
        <taxon>Clostridium</taxon>
    </lineage>
</organism>
<dbReference type="PROSITE" id="PS00065">
    <property type="entry name" value="D_2_HYDROXYACID_DH_1"/>
    <property type="match status" value="1"/>
</dbReference>
<dbReference type="EMBL" id="JAJJPB010000009">
    <property type="protein sequence ID" value="MCC9294995.1"/>
    <property type="molecule type" value="Genomic_DNA"/>
</dbReference>
<evidence type="ECO:0000313" key="7">
    <source>
        <dbReference type="EMBL" id="MCC9294995.1"/>
    </source>
</evidence>
<dbReference type="InterPro" id="IPR006140">
    <property type="entry name" value="D-isomer_DH_NAD-bd"/>
</dbReference>
<evidence type="ECO:0000256" key="1">
    <source>
        <dbReference type="ARBA" id="ARBA00005854"/>
    </source>
</evidence>
<dbReference type="Pfam" id="PF02826">
    <property type="entry name" value="2-Hacid_dh_C"/>
    <property type="match status" value="1"/>
</dbReference>
<dbReference type="PANTHER" id="PTHR43761">
    <property type="entry name" value="D-ISOMER SPECIFIC 2-HYDROXYACID DEHYDROGENASE FAMILY PROTEIN (AFU_ORTHOLOGUE AFUA_1G13630)"/>
    <property type="match status" value="1"/>
</dbReference>
<evidence type="ECO:0000259" key="6">
    <source>
        <dbReference type="Pfam" id="PF02826"/>
    </source>
</evidence>
<comment type="caution">
    <text evidence="7">The sequence shown here is derived from an EMBL/GenBank/DDBJ whole genome shotgun (WGS) entry which is preliminary data.</text>
</comment>